<dbReference type="GO" id="GO:0005789">
    <property type="term" value="C:endoplasmic reticulum membrane"/>
    <property type="evidence" value="ECO:0007669"/>
    <property type="project" value="TreeGrafter"/>
</dbReference>
<evidence type="ECO:0000256" key="4">
    <source>
        <dbReference type="ARBA" id="ARBA00022801"/>
    </source>
</evidence>
<accession>A0A397GW31</accession>
<keyword evidence="5" id="KW-1133">Transmembrane helix</keyword>
<comment type="similarity">
    <text evidence="2">Belongs to the alkaline ceramidase family.</text>
</comment>
<evidence type="ECO:0000256" key="2">
    <source>
        <dbReference type="ARBA" id="ARBA00009780"/>
    </source>
</evidence>
<keyword evidence="7" id="KW-0106">Calcium</keyword>
<comment type="subcellular location">
    <subcellularLocation>
        <location evidence="1">Membrane</location>
        <topology evidence="1">Multi-pass membrane protein</topology>
    </subcellularLocation>
</comment>
<dbReference type="PANTHER" id="PTHR46187">
    <property type="entry name" value="ALKALINE CERAMIDASE 3"/>
    <property type="match status" value="1"/>
</dbReference>
<comment type="cofactor">
    <cofactor evidence="8">
        <name>Zn(2+)</name>
        <dbReference type="ChEBI" id="CHEBI:29105"/>
    </cofactor>
</comment>
<evidence type="ECO:0000313" key="9">
    <source>
        <dbReference type="EMBL" id="RHZ53273.1"/>
    </source>
</evidence>
<evidence type="ECO:0000313" key="10">
    <source>
        <dbReference type="Proteomes" id="UP000215305"/>
    </source>
</evidence>
<evidence type="ECO:0000256" key="1">
    <source>
        <dbReference type="ARBA" id="ARBA00004141"/>
    </source>
</evidence>
<reference evidence="9" key="1">
    <citation type="submission" date="2018-08" db="EMBL/GenBank/DDBJ databases">
        <title>Draft genome sequence of azole-resistant Aspergillus thermomutatus (Neosartorya pseudofischeri) strain HMR AF 39, isolated from a human nasal aspirate.</title>
        <authorList>
            <person name="Parent-Michaud M."/>
            <person name="Dufresne P.J."/>
            <person name="Fournier E."/>
            <person name="Martineau C."/>
            <person name="Moreira S."/>
            <person name="Perkins V."/>
            <person name="De Repentigny L."/>
            <person name="Dufresne S.F."/>
        </authorList>
    </citation>
    <scope>NUCLEOTIDE SEQUENCE [LARGE SCALE GENOMIC DNA]</scope>
    <source>
        <strain evidence="9">HMR AF 39</strain>
    </source>
</reference>
<dbReference type="GO" id="GO:0016811">
    <property type="term" value="F:hydrolase activity, acting on carbon-nitrogen (but not peptide) bonds, in linear amides"/>
    <property type="evidence" value="ECO:0007669"/>
    <property type="project" value="InterPro"/>
</dbReference>
<sequence>MHLVRFFVCQPRQSFCEPDYAVTRSIAELINSLTNVVYIIYGIYGLRKLRQKMAVGLCSFAFHVSLKYHTQMSMSRVFATSDSVA</sequence>
<dbReference type="RefSeq" id="XP_026613583.1">
    <property type="nucleotide sequence ID" value="XM_026761038.1"/>
</dbReference>
<keyword evidence="7" id="KW-0479">Metal-binding</keyword>
<evidence type="ECO:0000256" key="7">
    <source>
        <dbReference type="PIRSR" id="PIRSR608901-1"/>
    </source>
</evidence>
<dbReference type="Pfam" id="PF05875">
    <property type="entry name" value="Ceramidase"/>
    <property type="match status" value="1"/>
</dbReference>
<dbReference type="PANTHER" id="PTHR46187:SF1">
    <property type="entry name" value="ALKALINE PHYTOCERAMIDASE"/>
    <property type="match status" value="1"/>
</dbReference>
<name>A0A397GW31_ASPTH</name>
<evidence type="ECO:0000256" key="5">
    <source>
        <dbReference type="ARBA" id="ARBA00022989"/>
    </source>
</evidence>
<keyword evidence="8" id="KW-0862">Zinc</keyword>
<feature type="binding site" evidence="7">
    <location>
        <position position="17"/>
    </location>
    <ligand>
        <name>Ca(2+)</name>
        <dbReference type="ChEBI" id="CHEBI:29108"/>
    </ligand>
</feature>
<dbReference type="GO" id="GO:0046872">
    <property type="term" value="F:metal ion binding"/>
    <property type="evidence" value="ECO:0007669"/>
    <property type="project" value="UniProtKB-KW"/>
</dbReference>
<evidence type="ECO:0000256" key="8">
    <source>
        <dbReference type="PIRSR" id="PIRSR608901-2"/>
    </source>
</evidence>
<keyword evidence="6" id="KW-0472">Membrane</keyword>
<dbReference type="AlphaFoldDB" id="A0A397GW31"/>
<feature type="binding site" evidence="7">
    <location>
        <position position="28"/>
    </location>
    <ligand>
        <name>Ca(2+)</name>
        <dbReference type="ChEBI" id="CHEBI:29108"/>
    </ligand>
</feature>
<protein>
    <submittedName>
        <fullName evidence="9">Uncharacterized protein</fullName>
    </submittedName>
</protein>
<dbReference type="STRING" id="41047.A0A397GW31"/>
<dbReference type="GeneID" id="38129393"/>
<keyword evidence="4" id="KW-0378">Hydrolase</keyword>
<dbReference type="EMBL" id="NKHU02000125">
    <property type="protein sequence ID" value="RHZ53273.1"/>
    <property type="molecule type" value="Genomic_DNA"/>
</dbReference>
<dbReference type="InterPro" id="IPR008901">
    <property type="entry name" value="ACER"/>
</dbReference>
<organism evidence="9 10">
    <name type="scientific">Aspergillus thermomutatus</name>
    <name type="common">Neosartorya pseudofischeri</name>
    <dbReference type="NCBI Taxonomy" id="41047"/>
    <lineage>
        <taxon>Eukaryota</taxon>
        <taxon>Fungi</taxon>
        <taxon>Dikarya</taxon>
        <taxon>Ascomycota</taxon>
        <taxon>Pezizomycotina</taxon>
        <taxon>Eurotiomycetes</taxon>
        <taxon>Eurotiomycetidae</taxon>
        <taxon>Eurotiales</taxon>
        <taxon>Aspergillaceae</taxon>
        <taxon>Aspergillus</taxon>
        <taxon>Aspergillus subgen. Fumigati</taxon>
    </lineage>
</organism>
<dbReference type="GO" id="GO:0046514">
    <property type="term" value="P:ceramide catabolic process"/>
    <property type="evidence" value="ECO:0007669"/>
    <property type="project" value="TreeGrafter"/>
</dbReference>
<dbReference type="GO" id="GO:0046513">
    <property type="term" value="P:ceramide biosynthetic process"/>
    <property type="evidence" value="ECO:0007669"/>
    <property type="project" value="TreeGrafter"/>
</dbReference>
<feature type="binding site" evidence="8">
    <location>
        <position position="63"/>
    </location>
    <ligand>
        <name>Zn(2+)</name>
        <dbReference type="ChEBI" id="CHEBI:29105"/>
        <note>catalytic</note>
    </ligand>
</feature>
<keyword evidence="3" id="KW-0812">Transmembrane</keyword>
<proteinExistence type="inferred from homology"/>
<keyword evidence="10" id="KW-1185">Reference proteome</keyword>
<dbReference type="OrthoDB" id="187171at2759"/>
<dbReference type="Proteomes" id="UP000215305">
    <property type="component" value="Unassembled WGS sequence"/>
</dbReference>
<evidence type="ECO:0000256" key="6">
    <source>
        <dbReference type="ARBA" id="ARBA00023136"/>
    </source>
</evidence>
<evidence type="ECO:0000256" key="3">
    <source>
        <dbReference type="ARBA" id="ARBA00022692"/>
    </source>
</evidence>
<dbReference type="VEuPathDB" id="FungiDB:CDV56_107419"/>
<gene>
    <name evidence="9" type="ORF">CDV56_107419</name>
</gene>
<comment type="caution">
    <text evidence="9">The sequence shown here is derived from an EMBL/GenBank/DDBJ whole genome shotgun (WGS) entry which is preliminary data.</text>
</comment>